<comment type="caution">
    <text evidence="2">The sequence shown here is derived from an EMBL/GenBank/DDBJ whole genome shotgun (WGS) entry which is preliminary data.</text>
</comment>
<feature type="chain" id="PRO_5035744503" evidence="1">
    <location>
        <begin position="22"/>
        <end position="167"/>
    </location>
</feature>
<evidence type="ECO:0000313" key="2">
    <source>
        <dbReference type="EMBL" id="KAF2545863.1"/>
    </source>
</evidence>
<sequence>MSVVFSSFLLFFTIITKSADSSALHKDELKALGEIANTLGIKTLNLRNGDPCHLGILKFDDAQNPESTNSIICDCTFNDSTTCHITELKLKTLSLPGKLPPELVKLQYLQSMLVSQAEETHAREVSVYGITAFPLRCMRLSSPDSRSRSASSSNFSCFQALKTFPGA</sequence>
<name>A0A8S9GJ35_BRACR</name>
<keyword evidence="1" id="KW-0732">Signal</keyword>
<evidence type="ECO:0000256" key="1">
    <source>
        <dbReference type="SAM" id="SignalP"/>
    </source>
</evidence>
<feature type="signal peptide" evidence="1">
    <location>
        <begin position="1"/>
        <end position="21"/>
    </location>
</feature>
<proteinExistence type="predicted"/>
<organism evidence="2">
    <name type="scientific">Brassica cretica</name>
    <name type="common">Mustard</name>
    <dbReference type="NCBI Taxonomy" id="69181"/>
    <lineage>
        <taxon>Eukaryota</taxon>
        <taxon>Viridiplantae</taxon>
        <taxon>Streptophyta</taxon>
        <taxon>Embryophyta</taxon>
        <taxon>Tracheophyta</taxon>
        <taxon>Spermatophyta</taxon>
        <taxon>Magnoliopsida</taxon>
        <taxon>eudicotyledons</taxon>
        <taxon>Gunneridae</taxon>
        <taxon>Pentapetalae</taxon>
        <taxon>rosids</taxon>
        <taxon>malvids</taxon>
        <taxon>Brassicales</taxon>
        <taxon>Brassicaceae</taxon>
        <taxon>Brassiceae</taxon>
        <taxon>Brassica</taxon>
    </lineage>
</organism>
<reference evidence="2" key="1">
    <citation type="submission" date="2019-12" db="EMBL/GenBank/DDBJ databases">
        <title>Genome sequencing and annotation of Brassica cretica.</title>
        <authorList>
            <person name="Studholme D.J."/>
            <person name="Sarris P.F."/>
        </authorList>
    </citation>
    <scope>NUCLEOTIDE SEQUENCE</scope>
    <source>
        <strain evidence="2">PFS-102/07</strain>
        <tissue evidence="2">Leaf</tissue>
    </source>
</reference>
<dbReference type="EMBL" id="QGKY02001925">
    <property type="protein sequence ID" value="KAF2545863.1"/>
    <property type="molecule type" value="Genomic_DNA"/>
</dbReference>
<gene>
    <name evidence="2" type="ORF">F2Q70_00022239</name>
</gene>
<accession>A0A8S9GJ35</accession>
<dbReference type="AlphaFoldDB" id="A0A8S9GJ35"/>
<protein>
    <submittedName>
        <fullName evidence="2">Uncharacterized protein</fullName>
    </submittedName>
</protein>